<keyword evidence="2 5" id="KW-0812">Transmembrane</keyword>
<evidence type="ECO:0000256" key="4">
    <source>
        <dbReference type="ARBA" id="ARBA00023136"/>
    </source>
</evidence>
<dbReference type="InterPro" id="IPR001129">
    <property type="entry name" value="Membr-assoc_MAPEG"/>
</dbReference>
<accession>A0A2R8AP15</accession>
<sequence>MTFPIALSLYGLIALVIVGMSIMHTYATQGFAFGFSANRDARPETAFGLRITRSLQNQTESAAYAVPAMLAAYLAAPEHPGVAIALTVLVLGRALYVPLYWSGISFVRVPAFVMGTLSSLYLIYIAATA</sequence>
<keyword evidence="7" id="KW-1185">Reference proteome</keyword>
<evidence type="ECO:0000256" key="3">
    <source>
        <dbReference type="ARBA" id="ARBA00022989"/>
    </source>
</evidence>
<dbReference type="RefSeq" id="WP_108884465.1">
    <property type="nucleotide sequence ID" value="NZ_OMOJ01000001.1"/>
</dbReference>
<comment type="subcellular location">
    <subcellularLocation>
        <location evidence="1">Membrane</location>
    </subcellularLocation>
</comment>
<evidence type="ECO:0000256" key="1">
    <source>
        <dbReference type="ARBA" id="ARBA00004370"/>
    </source>
</evidence>
<feature type="transmembrane region" description="Helical" evidence="5">
    <location>
        <begin position="82"/>
        <end position="102"/>
    </location>
</feature>
<dbReference type="GO" id="GO:0016020">
    <property type="term" value="C:membrane"/>
    <property type="evidence" value="ECO:0007669"/>
    <property type="project" value="UniProtKB-SubCell"/>
</dbReference>
<proteinExistence type="predicted"/>
<dbReference type="SUPFAM" id="SSF161084">
    <property type="entry name" value="MAPEG domain-like"/>
    <property type="match status" value="1"/>
</dbReference>
<evidence type="ECO:0008006" key="8">
    <source>
        <dbReference type="Google" id="ProtNLM"/>
    </source>
</evidence>
<dbReference type="AlphaFoldDB" id="A0A2R8AP15"/>
<dbReference type="EMBL" id="OMOJ01000001">
    <property type="protein sequence ID" value="SPF77773.1"/>
    <property type="molecule type" value="Genomic_DNA"/>
</dbReference>
<evidence type="ECO:0000313" key="6">
    <source>
        <dbReference type="EMBL" id="SPF77773.1"/>
    </source>
</evidence>
<name>A0A2R8AP15_9RHOB</name>
<dbReference type="OrthoDB" id="7868435at2"/>
<evidence type="ECO:0000313" key="7">
    <source>
        <dbReference type="Proteomes" id="UP000244904"/>
    </source>
</evidence>
<dbReference type="InterPro" id="IPR023352">
    <property type="entry name" value="MAPEG-like_dom_sf"/>
</dbReference>
<feature type="transmembrane region" description="Helical" evidence="5">
    <location>
        <begin position="7"/>
        <end position="27"/>
    </location>
</feature>
<keyword evidence="3 5" id="KW-1133">Transmembrane helix</keyword>
<gene>
    <name evidence="6" type="ORF">PRI8871_00359</name>
</gene>
<organism evidence="6 7">
    <name type="scientific">Pseudoprimorskyibacter insulae</name>
    <dbReference type="NCBI Taxonomy" id="1695997"/>
    <lineage>
        <taxon>Bacteria</taxon>
        <taxon>Pseudomonadati</taxon>
        <taxon>Pseudomonadota</taxon>
        <taxon>Alphaproteobacteria</taxon>
        <taxon>Rhodobacterales</taxon>
        <taxon>Paracoccaceae</taxon>
        <taxon>Pseudoprimorskyibacter</taxon>
    </lineage>
</organism>
<protein>
    <recommendedName>
        <fullName evidence="8">MAPEG family protein</fullName>
    </recommendedName>
</protein>
<dbReference type="Proteomes" id="UP000244904">
    <property type="component" value="Unassembled WGS sequence"/>
</dbReference>
<feature type="transmembrane region" description="Helical" evidence="5">
    <location>
        <begin position="109"/>
        <end position="127"/>
    </location>
</feature>
<evidence type="ECO:0000256" key="5">
    <source>
        <dbReference type="SAM" id="Phobius"/>
    </source>
</evidence>
<reference evidence="7" key="1">
    <citation type="submission" date="2018-03" db="EMBL/GenBank/DDBJ databases">
        <authorList>
            <person name="Rodrigo-Torres L."/>
            <person name="Arahal R. D."/>
            <person name="Lucena T."/>
        </authorList>
    </citation>
    <scope>NUCLEOTIDE SEQUENCE [LARGE SCALE GENOMIC DNA]</scope>
    <source>
        <strain evidence="7">CECT 8871</strain>
    </source>
</reference>
<evidence type="ECO:0000256" key="2">
    <source>
        <dbReference type="ARBA" id="ARBA00022692"/>
    </source>
</evidence>
<dbReference type="Pfam" id="PF01124">
    <property type="entry name" value="MAPEG"/>
    <property type="match status" value="1"/>
</dbReference>
<keyword evidence="4 5" id="KW-0472">Membrane</keyword>
<dbReference type="Gene3D" id="1.20.120.550">
    <property type="entry name" value="Membrane associated eicosanoid/glutathione metabolism-like domain"/>
    <property type="match status" value="1"/>
</dbReference>